<dbReference type="EMBL" id="JANPWB010000010">
    <property type="protein sequence ID" value="KAJ1140998.1"/>
    <property type="molecule type" value="Genomic_DNA"/>
</dbReference>
<feature type="region of interest" description="Disordered" evidence="1">
    <location>
        <begin position="28"/>
        <end position="89"/>
    </location>
</feature>
<gene>
    <name evidence="2" type="ORF">NDU88_007335</name>
</gene>
<accession>A0AAV7QRL1</accession>
<proteinExistence type="predicted"/>
<dbReference type="Proteomes" id="UP001066276">
    <property type="component" value="Chromosome 6"/>
</dbReference>
<feature type="compositionally biased region" description="Pro residues" evidence="1">
    <location>
        <begin position="74"/>
        <end position="87"/>
    </location>
</feature>
<organism evidence="2 3">
    <name type="scientific">Pleurodeles waltl</name>
    <name type="common">Iberian ribbed newt</name>
    <dbReference type="NCBI Taxonomy" id="8319"/>
    <lineage>
        <taxon>Eukaryota</taxon>
        <taxon>Metazoa</taxon>
        <taxon>Chordata</taxon>
        <taxon>Craniata</taxon>
        <taxon>Vertebrata</taxon>
        <taxon>Euteleostomi</taxon>
        <taxon>Amphibia</taxon>
        <taxon>Batrachia</taxon>
        <taxon>Caudata</taxon>
        <taxon>Salamandroidea</taxon>
        <taxon>Salamandridae</taxon>
        <taxon>Pleurodelinae</taxon>
        <taxon>Pleurodeles</taxon>
    </lineage>
</organism>
<evidence type="ECO:0000313" key="3">
    <source>
        <dbReference type="Proteomes" id="UP001066276"/>
    </source>
</evidence>
<comment type="caution">
    <text evidence="2">The sequence shown here is derived from an EMBL/GenBank/DDBJ whole genome shotgun (WGS) entry which is preliminary data.</text>
</comment>
<reference evidence="2" key="1">
    <citation type="journal article" date="2022" name="bioRxiv">
        <title>Sequencing and chromosome-scale assembly of the giantPleurodeles waltlgenome.</title>
        <authorList>
            <person name="Brown T."/>
            <person name="Elewa A."/>
            <person name="Iarovenko S."/>
            <person name="Subramanian E."/>
            <person name="Araus A.J."/>
            <person name="Petzold A."/>
            <person name="Susuki M."/>
            <person name="Suzuki K.-i.T."/>
            <person name="Hayashi T."/>
            <person name="Toyoda A."/>
            <person name="Oliveira C."/>
            <person name="Osipova E."/>
            <person name="Leigh N.D."/>
            <person name="Simon A."/>
            <person name="Yun M.H."/>
        </authorList>
    </citation>
    <scope>NUCLEOTIDE SEQUENCE</scope>
    <source>
        <strain evidence="2">20211129_DDA</strain>
        <tissue evidence="2">Liver</tissue>
    </source>
</reference>
<dbReference type="AlphaFoldDB" id="A0AAV7QRL1"/>
<sequence length="124" mass="13800">MTQLVNRTLAAALQLIARQLKRYTLTVPPCAQPNTRPITSGKEERSPPALNVPTKLPWPDFLRPRQQTTSIQRNPPPVPKPFPPPMMPVIIRSPLGLTQTMTHSLTNAIAIRQTSRAPLLPLTM</sequence>
<protein>
    <submittedName>
        <fullName evidence="2">Uncharacterized protein</fullName>
    </submittedName>
</protein>
<keyword evidence="3" id="KW-1185">Reference proteome</keyword>
<evidence type="ECO:0000256" key="1">
    <source>
        <dbReference type="SAM" id="MobiDB-lite"/>
    </source>
</evidence>
<name>A0AAV7QRL1_PLEWA</name>
<evidence type="ECO:0000313" key="2">
    <source>
        <dbReference type="EMBL" id="KAJ1140998.1"/>
    </source>
</evidence>